<dbReference type="PANTHER" id="PTHR34215:SF1">
    <property type="entry name" value="YLXR DOMAIN-CONTAINING PROTEIN"/>
    <property type="match status" value="1"/>
</dbReference>
<dbReference type="Pfam" id="PF04296">
    <property type="entry name" value="YlxR"/>
    <property type="match status" value="1"/>
</dbReference>
<proteinExistence type="predicted"/>
<gene>
    <name evidence="3" type="ORF">LCGC14_0354010</name>
</gene>
<evidence type="ECO:0000313" key="3">
    <source>
        <dbReference type="EMBL" id="KKN78058.1"/>
    </source>
</evidence>
<name>A0A0F9WI15_9ZZZZ</name>
<feature type="domain" description="YlxR" evidence="2">
    <location>
        <begin position="20"/>
        <end position="85"/>
    </location>
</feature>
<dbReference type="SUPFAM" id="SSF64376">
    <property type="entry name" value="YlxR-like"/>
    <property type="match status" value="1"/>
</dbReference>
<evidence type="ECO:0000259" key="2">
    <source>
        <dbReference type="Pfam" id="PF04296"/>
    </source>
</evidence>
<dbReference type="InterPro" id="IPR035931">
    <property type="entry name" value="YlxR-like_sf"/>
</dbReference>
<dbReference type="InterPro" id="IPR007393">
    <property type="entry name" value="YlxR_dom"/>
</dbReference>
<dbReference type="EMBL" id="LAZR01000269">
    <property type="protein sequence ID" value="KKN78058.1"/>
    <property type="molecule type" value="Genomic_DNA"/>
</dbReference>
<evidence type="ECO:0000256" key="1">
    <source>
        <dbReference type="SAM" id="MobiDB-lite"/>
    </source>
</evidence>
<dbReference type="CDD" id="cd00279">
    <property type="entry name" value="YlxR"/>
    <property type="match status" value="1"/>
</dbReference>
<dbReference type="InterPro" id="IPR037465">
    <property type="entry name" value="YlxR"/>
</dbReference>
<feature type="compositionally biased region" description="Basic and acidic residues" evidence="1">
    <location>
        <begin position="239"/>
        <end position="250"/>
    </location>
</feature>
<dbReference type="InterPro" id="IPR029064">
    <property type="entry name" value="Ribosomal_eL30-like_sf"/>
</dbReference>
<dbReference type="AlphaFoldDB" id="A0A0F9WI15"/>
<reference evidence="3" key="1">
    <citation type="journal article" date="2015" name="Nature">
        <title>Complex archaea that bridge the gap between prokaryotes and eukaryotes.</title>
        <authorList>
            <person name="Spang A."/>
            <person name="Saw J.H."/>
            <person name="Jorgensen S.L."/>
            <person name="Zaremba-Niedzwiedzka K."/>
            <person name="Martijn J."/>
            <person name="Lind A.E."/>
            <person name="van Eijk R."/>
            <person name="Schleper C."/>
            <person name="Guy L."/>
            <person name="Ettema T.J."/>
        </authorList>
    </citation>
    <scope>NUCLEOTIDE SEQUENCE</scope>
</reference>
<feature type="region of interest" description="Disordered" evidence="1">
    <location>
        <begin position="208"/>
        <end position="259"/>
    </location>
</feature>
<accession>A0A0F9WI15</accession>
<dbReference type="Gene3D" id="3.30.1330.30">
    <property type="match status" value="1"/>
</dbReference>
<dbReference type="PANTHER" id="PTHR34215">
    <property type="entry name" value="BLL0784 PROTEIN"/>
    <property type="match status" value="1"/>
</dbReference>
<dbReference type="NCBIfam" id="NF006622">
    <property type="entry name" value="PRK09190.1"/>
    <property type="match status" value="1"/>
</dbReference>
<dbReference type="Gene3D" id="3.30.1230.10">
    <property type="entry name" value="YlxR-like"/>
    <property type="match status" value="1"/>
</dbReference>
<protein>
    <recommendedName>
        <fullName evidence="2">YlxR domain-containing protein</fullName>
    </recommendedName>
</protein>
<organism evidence="3">
    <name type="scientific">marine sediment metagenome</name>
    <dbReference type="NCBI Taxonomy" id="412755"/>
    <lineage>
        <taxon>unclassified sequences</taxon>
        <taxon>metagenomes</taxon>
        <taxon>ecological metagenomes</taxon>
    </lineage>
</organism>
<comment type="caution">
    <text evidence="3">The sequence shown here is derived from an EMBL/GenBank/DDBJ whole genome shotgun (WGS) entry which is preliminary data.</text>
</comment>
<dbReference type="SUPFAM" id="SSF55315">
    <property type="entry name" value="L30e-like"/>
    <property type="match status" value="1"/>
</dbReference>
<sequence length="259" mass="26750">MALDSDEEDKDEPEVGVNERMCIVSRKAMAPEDVIRFVRGPDGAVVPDLRRRLPGRGAHVALSRAAVDQAMHRKLFARALRAEVTGPADLGAFVDQLLAKSALGALGMARKAGQLVTGAAKVDAAIRSGQALLLVQAREAAPDGIRKMDAARHVAAASGHATVIPALRLLGADELGLALGGGNVIHAAILAGDAGSAAAKRMQALANYRGEGPGSDPGDARNGREGTATETGNEIGAPTERRSRQDEGRGIDPAQEAEA</sequence>